<proteinExistence type="predicted"/>
<accession>A0A2M4B717</accession>
<protein>
    <submittedName>
        <fullName evidence="2">Putative secreted protein</fullName>
    </submittedName>
</protein>
<organism evidence="2">
    <name type="scientific">Anopheles triannulatus</name>
    <dbReference type="NCBI Taxonomy" id="58253"/>
    <lineage>
        <taxon>Eukaryota</taxon>
        <taxon>Metazoa</taxon>
        <taxon>Ecdysozoa</taxon>
        <taxon>Arthropoda</taxon>
        <taxon>Hexapoda</taxon>
        <taxon>Insecta</taxon>
        <taxon>Pterygota</taxon>
        <taxon>Neoptera</taxon>
        <taxon>Endopterygota</taxon>
        <taxon>Diptera</taxon>
        <taxon>Nematocera</taxon>
        <taxon>Culicoidea</taxon>
        <taxon>Culicidae</taxon>
        <taxon>Anophelinae</taxon>
        <taxon>Anopheles</taxon>
    </lineage>
</organism>
<name>A0A2M4B717_9DIPT</name>
<reference evidence="2" key="1">
    <citation type="submission" date="2018-01" db="EMBL/GenBank/DDBJ databases">
        <title>An insight into the sialome of Amazonian anophelines.</title>
        <authorList>
            <person name="Ribeiro J.M."/>
            <person name="Scarpassa V."/>
            <person name="Calvo E."/>
        </authorList>
    </citation>
    <scope>NUCLEOTIDE SEQUENCE</scope>
    <source>
        <tissue evidence="2">Salivary glands</tissue>
    </source>
</reference>
<feature type="signal peptide" evidence="1">
    <location>
        <begin position="1"/>
        <end position="21"/>
    </location>
</feature>
<keyword evidence="1" id="KW-0732">Signal</keyword>
<dbReference type="EMBL" id="GGFK01015518">
    <property type="protein sequence ID" value="MBW48839.1"/>
    <property type="molecule type" value="Transcribed_RNA"/>
</dbReference>
<dbReference type="AlphaFoldDB" id="A0A2M4B717"/>
<feature type="chain" id="PRO_5014643216" evidence="1">
    <location>
        <begin position="22"/>
        <end position="78"/>
    </location>
</feature>
<evidence type="ECO:0000256" key="1">
    <source>
        <dbReference type="SAM" id="SignalP"/>
    </source>
</evidence>
<sequence>MGVSTPFWWVTIWLGWPGSRGRHESIFTSPSNLWPHSPPSSSVAAEVCSIADAASIDWWWWRSFVARLCLLFVCEVCM</sequence>
<evidence type="ECO:0000313" key="2">
    <source>
        <dbReference type="EMBL" id="MBW48839.1"/>
    </source>
</evidence>